<keyword evidence="6" id="KW-1185">Reference proteome</keyword>
<dbReference type="Pfam" id="PF06761">
    <property type="entry name" value="IcmF-related"/>
    <property type="match status" value="1"/>
</dbReference>
<gene>
    <name evidence="5" type="primary">tssM</name>
    <name evidence="5" type="ORF">NX720_18490</name>
</gene>
<evidence type="ECO:0000313" key="6">
    <source>
        <dbReference type="Proteomes" id="UP001163255"/>
    </source>
</evidence>
<keyword evidence="1" id="KW-1133">Transmembrane helix</keyword>
<dbReference type="InterPro" id="IPR017731">
    <property type="entry name" value="TssM1-like"/>
</dbReference>
<dbReference type="InterPro" id="IPR009612">
    <property type="entry name" value="IcmF-rel"/>
</dbReference>
<sequence>MNKNILIAVALTVVLLLVWLLPLWVSDTFAWLTPVWQILITLLLTLPWLLFLLWKYLRRRHSLTAQEEDVTEQDEKQRKQKLNEDWKQLWKKLYQRHSNNPYALPWMMMLGPDGSGKTEWLIDGGYERIRGKGADLRSGIVFWLGESAVIIELTGHYYTQNKESQAEQLWQYLIRLLKRKRPRRPLTSVITILSTEQLVLRQPFGLQELARQLRWRLMELNRHFRLQLPTWLLLTQADRLNGFAEFFRNCSQQKQVMPWGFSLQEGYRSDHFCQAFNRCHQELCSLMPHALQHEKDGNARRALMRYCLQFSLLGERLRFFCEEMFQSQPHTPTPQLKGVWLSSVGQKGSSINLLASELARIHGFTVLTETPQVPNTQSLFNQQFFNHIILNNLGDVGENSIARKLWQLKTVTSIAALVFTLFAGLGFCWKKIGDNQQLLHEQQSTIRDYRFAIHQLDESDSDSFVDAIAPLSKLKELNDSYQKTATAFYHLGLMDWNQARKIHEAYLLQLQLHLFKPLAAMLRKELDSAEQKNSRTLFDSLQLYLMLFKPDIRDTPLLETHIISLLAKEKVLETTTQQQLSLLLKDLWQLKHPQIKPDIALTDGARQSLSGQLDEKVIYDHIMALPQYQGTATTKELFGDDFDQLFMLKNSDSEPGLPRFYTRNHYQTLNLSPLSPLLKQEISNLNLIRRGLSAVSAVELSRVSAKVRELYFQDYIRAWQKLLDRIELRPVNSLPQLYKQLLNLYSGEHAPLFTLMATIASETQLADDSISQKSTTASNKLATATESIKAQQLSEAAKRTAALISGSQSISADDPAIVNQAFTEYVNFEKQQADTLVPILSAIVKELQGISAHYNQDLALYEQAVQVAEDKDVELPDLWQLASSSKTIAAKWFGQIANQYWRQIMYGASQYAQDQWQVSVYSFYSQYISQRFPLSPKASSNSRIIDFIDFFKPKGLHDNYTTLVLQPFIFSTDTGWRLKRIRGQRLNLGKRFLNQLNNVRTLQKSLFNADGTLQIKYRMRCTGLTSEATEFSIRDNNGRFIYQHGPQLWQERLWPSDDTEQLTVSMLDSSLKLSQQSYSGSWAWLRFIFDCQQWQNGNRTELRYSYKGYDARLELDMDRRRTPFSHEIYTRIDLPQQIRY</sequence>
<feature type="domain" description="Type VI secretion system IcmF C-terminal" evidence="2">
    <location>
        <begin position="1019"/>
        <end position="1118"/>
    </location>
</feature>
<evidence type="ECO:0000259" key="4">
    <source>
        <dbReference type="Pfam" id="PF14331"/>
    </source>
</evidence>
<evidence type="ECO:0000259" key="2">
    <source>
        <dbReference type="Pfam" id="PF06744"/>
    </source>
</evidence>
<protein>
    <submittedName>
        <fullName evidence="5">Type VI secretion system membrane subunit TssM</fullName>
    </submittedName>
</protein>
<dbReference type="Pfam" id="PF06744">
    <property type="entry name" value="IcmF_C"/>
    <property type="match status" value="1"/>
</dbReference>
<organism evidence="5 6">
    <name type="scientific">Endozoicomonas euniceicola</name>
    <dbReference type="NCBI Taxonomy" id="1234143"/>
    <lineage>
        <taxon>Bacteria</taxon>
        <taxon>Pseudomonadati</taxon>
        <taxon>Pseudomonadota</taxon>
        <taxon>Gammaproteobacteria</taxon>
        <taxon>Oceanospirillales</taxon>
        <taxon>Endozoicomonadaceae</taxon>
        <taxon>Endozoicomonas</taxon>
    </lineage>
</organism>
<accession>A0ABY6GQ31</accession>
<feature type="domain" description="Type VI secretion system component TssM1 N-terminal" evidence="4">
    <location>
        <begin position="164"/>
        <end position="407"/>
    </location>
</feature>
<feature type="transmembrane region" description="Helical" evidence="1">
    <location>
        <begin position="410"/>
        <end position="427"/>
    </location>
</feature>
<dbReference type="RefSeq" id="WP_262596579.1">
    <property type="nucleotide sequence ID" value="NZ_CP103300.1"/>
</dbReference>
<evidence type="ECO:0000313" key="5">
    <source>
        <dbReference type="EMBL" id="UYM14860.1"/>
    </source>
</evidence>
<proteinExistence type="predicted"/>
<dbReference type="InterPro" id="IPR010623">
    <property type="entry name" value="IcmF_C"/>
</dbReference>
<dbReference type="Pfam" id="PF14331">
    <property type="entry name" value="IcmF-related_N"/>
    <property type="match status" value="1"/>
</dbReference>
<dbReference type="PANTHER" id="PTHR36153">
    <property type="entry name" value="INNER MEMBRANE PROTEIN-RELATED"/>
    <property type="match status" value="1"/>
</dbReference>
<keyword evidence="1" id="KW-0472">Membrane</keyword>
<evidence type="ECO:0000256" key="1">
    <source>
        <dbReference type="SAM" id="Phobius"/>
    </source>
</evidence>
<keyword evidence="1" id="KW-0812">Transmembrane</keyword>
<dbReference type="Proteomes" id="UP001163255">
    <property type="component" value="Chromosome"/>
</dbReference>
<dbReference type="InterPro" id="IPR025743">
    <property type="entry name" value="TssM1_N"/>
</dbReference>
<dbReference type="EMBL" id="CP103300">
    <property type="protein sequence ID" value="UYM14860.1"/>
    <property type="molecule type" value="Genomic_DNA"/>
</dbReference>
<dbReference type="InterPro" id="IPR053156">
    <property type="entry name" value="T6SS_TssM-like"/>
</dbReference>
<name>A0ABY6GQ31_9GAMM</name>
<feature type="transmembrane region" description="Helical" evidence="1">
    <location>
        <begin position="35"/>
        <end position="54"/>
    </location>
</feature>
<reference evidence="5" key="1">
    <citation type="submission" date="2022-10" db="EMBL/GenBank/DDBJ databases">
        <title>Completed Genome Sequence of two octocoral isolated bacterium, Endozoicomonas euniceicola EF212T and Endozoicomonas gorgoniicola PS125T.</title>
        <authorList>
            <person name="Chiou Y.-J."/>
            <person name="Chen Y.-H."/>
        </authorList>
    </citation>
    <scope>NUCLEOTIDE SEQUENCE</scope>
    <source>
        <strain evidence="5">EF212</strain>
    </source>
</reference>
<dbReference type="PANTHER" id="PTHR36153:SF1">
    <property type="entry name" value="TYPE VI SECRETION SYSTEM COMPONENT TSSM1"/>
    <property type="match status" value="1"/>
</dbReference>
<evidence type="ECO:0000259" key="3">
    <source>
        <dbReference type="Pfam" id="PF06761"/>
    </source>
</evidence>
<dbReference type="NCBIfam" id="TIGR03348">
    <property type="entry name" value="VI_IcmF"/>
    <property type="match status" value="1"/>
</dbReference>
<feature type="domain" description="IcmF-related" evidence="3">
    <location>
        <begin position="471"/>
        <end position="764"/>
    </location>
</feature>